<evidence type="ECO:0000256" key="10">
    <source>
        <dbReference type="ARBA" id="ARBA00048743"/>
    </source>
</evidence>
<comment type="catalytic activity">
    <reaction evidence="10 12">
        <text>dTMP + ATP = dTDP + ADP</text>
        <dbReference type="Rhea" id="RHEA:13517"/>
        <dbReference type="ChEBI" id="CHEBI:30616"/>
        <dbReference type="ChEBI" id="CHEBI:58369"/>
        <dbReference type="ChEBI" id="CHEBI:63528"/>
        <dbReference type="ChEBI" id="CHEBI:456216"/>
        <dbReference type="EC" id="2.7.4.9"/>
    </reaction>
</comment>
<dbReference type="InterPro" id="IPR018095">
    <property type="entry name" value="Thymidylate_kin_CS"/>
</dbReference>
<dbReference type="EC" id="2.7.4.9" evidence="2 12"/>
<dbReference type="GO" id="GO:0006233">
    <property type="term" value="P:dTDP biosynthetic process"/>
    <property type="evidence" value="ECO:0007669"/>
    <property type="project" value="InterPro"/>
</dbReference>
<dbReference type="OrthoDB" id="9774907at2"/>
<dbReference type="SUPFAM" id="SSF52540">
    <property type="entry name" value="P-loop containing nucleoside triphosphate hydrolases"/>
    <property type="match status" value="1"/>
</dbReference>
<dbReference type="Gene3D" id="3.40.50.300">
    <property type="entry name" value="P-loop containing nucleotide triphosphate hydrolases"/>
    <property type="match status" value="1"/>
</dbReference>
<evidence type="ECO:0000256" key="12">
    <source>
        <dbReference type="HAMAP-Rule" id="MF_00165"/>
    </source>
</evidence>
<evidence type="ECO:0000256" key="3">
    <source>
        <dbReference type="ARBA" id="ARBA00017144"/>
    </source>
</evidence>
<feature type="binding site" evidence="12">
    <location>
        <begin position="8"/>
        <end position="15"/>
    </location>
    <ligand>
        <name>ATP</name>
        <dbReference type="ChEBI" id="CHEBI:30616"/>
    </ligand>
</feature>
<dbReference type="GO" id="GO:0006235">
    <property type="term" value="P:dTTP biosynthetic process"/>
    <property type="evidence" value="ECO:0007669"/>
    <property type="project" value="UniProtKB-UniRule"/>
</dbReference>
<evidence type="ECO:0000259" key="13">
    <source>
        <dbReference type="Pfam" id="PF02223"/>
    </source>
</evidence>
<proteinExistence type="inferred from homology"/>
<reference evidence="14 15" key="1">
    <citation type="submission" date="2019-02" db="EMBL/GenBank/DDBJ databases">
        <title>Deep-cultivation of Planctomycetes and their phenomic and genomic characterization uncovers novel biology.</title>
        <authorList>
            <person name="Wiegand S."/>
            <person name="Jogler M."/>
            <person name="Boedeker C."/>
            <person name="Pinto D."/>
            <person name="Vollmers J."/>
            <person name="Rivas-Marin E."/>
            <person name="Kohn T."/>
            <person name="Peeters S.H."/>
            <person name="Heuer A."/>
            <person name="Rast P."/>
            <person name="Oberbeckmann S."/>
            <person name="Bunk B."/>
            <person name="Jeske O."/>
            <person name="Meyerdierks A."/>
            <person name="Storesund J.E."/>
            <person name="Kallscheuer N."/>
            <person name="Luecker S."/>
            <person name="Lage O.M."/>
            <person name="Pohl T."/>
            <person name="Merkel B.J."/>
            <person name="Hornburger P."/>
            <person name="Mueller R.-W."/>
            <person name="Bruemmer F."/>
            <person name="Labrenz M."/>
            <person name="Spormann A.M."/>
            <person name="Op den Camp H."/>
            <person name="Overmann J."/>
            <person name="Amann R."/>
            <person name="Jetten M.S.M."/>
            <person name="Mascher T."/>
            <person name="Medema M.H."/>
            <person name="Devos D.P."/>
            <person name="Kaster A.-K."/>
            <person name="Ovreas L."/>
            <person name="Rohde M."/>
            <person name="Galperin M.Y."/>
            <person name="Jogler C."/>
        </authorList>
    </citation>
    <scope>NUCLEOTIDE SEQUENCE [LARGE SCALE GENOMIC DNA]</scope>
    <source>
        <strain evidence="14 15">Pan216</strain>
    </source>
</reference>
<dbReference type="RefSeq" id="WP_145261617.1">
    <property type="nucleotide sequence ID" value="NZ_CP036279.1"/>
</dbReference>
<dbReference type="PANTHER" id="PTHR10344">
    <property type="entry name" value="THYMIDYLATE KINASE"/>
    <property type="match status" value="1"/>
</dbReference>
<evidence type="ECO:0000313" key="15">
    <source>
        <dbReference type="Proteomes" id="UP000317093"/>
    </source>
</evidence>
<protein>
    <recommendedName>
        <fullName evidence="3 12">Thymidylate kinase</fullName>
        <ecNumber evidence="2 12">2.7.4.9</ecNumber>
    </recommendedName>
    <alternativeName>
        <fullName evidence="9 12">dTMP kinase</fullName>
    </alternativeName>
</protein>
<dbReference type="AlphaFoldDB" id="A0A518BA36"/>
<evidence type="ECO:0000313" key="14">
    <source>
        <dbReference type="EMBL" id="QDU63845.1"/>
    </source>
</evidence>
<dbReference type="InterPro" id="IPR027417">
    <property type="entry name" value="P-loop_NTPase"/>
</dbReference>
<evidence type="ECO:0000256" key="7">
    <source>
        <dbReference type="ARBA" id="ARBA00022777"/>
    </source>
</evidence>
<keyword evidence="15" id="KW-1185">Reference proteome</keyword>
<accession>A0A518BA36</accession>
<dbReference type="HAMAP" id="MF_00165">
    <property type="entry name" value="Thymidylate_kinase"/>
    <property type="match status" value="1"/>
</dbReference>
<dbReference type="KEGG" id="knv:Pan216_47260"/>
<evidence type="ECO:0000256" key="5">
    <source>
        <dbReference type="ARBA" id="ARBA00022727"/>
    </source>
</evidence>
<dbReference type="NCBIfam" id="TIGR00041">
    <property type="entry name" value="DTMP_kinase"/>
    <property type="match status" value="1"/>
</dbReference>
<dbReference type="GO" id="GO:0005524">
    <property type="term" value="F:ATP binding"/>
    <property type="evidence" value="ECO:0007669"/>
    <property type="project" value="UniProtKB-UniRule"/>
</dbReference>
<dbReference type="EMBL" id="CP036279">
    <property type="protein sequence ID" value="QDU63845.1"/>
    <property type="molecule type" value="Genomic_DNA"/>
</dbReference>
<evidence type="ECO:0000256" key="9">
    <source>
        <dbReference type="ARBA" id="ARBA00029962"/>
    </source>
</evidence>
<keyword evidence="5 12" id="KW-0545">Nucleotide biosynthesis</keyword>
<keyword evidence="8 12" id="KW-0067">ATP-binding</keyword>
<gene>
    <name evidence="12 14" type="primary">tmk</name>
    <name evidence="14" type="ORF">Pan216_47260</name>
</gene>
<dbReference type="CDD" id="cd01672">
    <property type="entry name" value="TMPK"/>
    <property type="match status" value="1"/>
</dbReference>
<evidence type="ECO:0000256" key="4">
    <source>
        <dbReference type="ARBA" id="ARBA00022679"/>
    </source>
</evidence>
<evidence type="ECO:0000256" key="2">
    <source>
        <dbReference type="ARBA" id="ARBA00012980"/>
    </source>
</evidence>
<dbReference type="GO" id="GO:0005829">
    <property type="term" value="C:cytosol"/>
    <property type="evidence" value="ECO:0007669"/>
    <property type="project" value="TreeGrafter"/>
</dbReference>
<keyword evidence="4 12" id="KW-0808">Transferase</keyword>
<evidence type="ECO:0000256" key="11">
    <source>
        <dbReference type="ARBA" id="ARBA00057735"/>
    </source>
</evidence>
<organism evidence="14 15">
    <name type="scientific">Kolteria novifilia</name>
    <dbReference type="NCBI Taxonomy" id="2527975"/>
    <lineage>
        <taxon>Bacteria</taxon>
        <taxon>Pseudomonadati</taxon>
        <taxon>Planctomycetota</taxon>
        <taxon>Planctomycetia</taxon>
        <taxon>Kolteriales</taxon>
        <taxon>Kolteriaceae</taxon>
        <taxon>Kolteria</taxon>
    </lineage>
</organism>
<feature type="domain" description="Thymidylate kinase-like" evidence="13">
    <location>
        <begin position="6"/>
        <end position="192"/>
    </location>
</feature>
<dbReference type="Pfam" id="PF02223">
    <property type="entry name" value="Thymidylate_kin"/>
    <property type="match status" value="1"/>
</dbReference>
<evidence type="ECO:0000256" key="8">
    <source>
        <dbReference type="ARBA" id="ARBA00022840"/>
    </source>
</evidence>
<comment type="similarity">
    <text evidence="1 12">Belongs to the thymidylate kinase family.</text>
</comment>
<name>A0A518BA36_9BACT</name>
<dbReference type="FunFam" id="3.40.50.300:FF:000225">
    <property type="entry name" value="Thymidylate kinase"/>
    <property type="match status" value="1"/>
</dbReference>
<dbReference type="InterPro" id="IPR039430">
    <property type="entry name" value="Thymidylate_kin-like_dom"/>
</dbReference>
<evidence type="ECO:0000256" key="1">
    <source>
        <dbReference type="ARBA" id="ARBA00009776"/>
    </source>
</evidence>
<dbReference type="PROSITE" id="PS01331">
    <property type="entry name" value="THYMIDYLATE_KINASE"/>
    <property type="match status" value="1"/>
</dbReference>
<sequence length="206" mass="23083">MTFLSLDGVDGAGKSTQIRLLVDWLTRQGRDVVSCRDPGGTPTGDEIRRLLLDPEMRISLRSEMLLYMASRAQLVTEVIQPALDRGSVVVCDRYLLSTLVYQGHAGGLDVEDIRAVGAFATTGLMPDWTGVIDLAPETAAQRRDAPADRIEQRDRSYHEKVRRGFQAEVEQHADRMSLFDGRQAAEEIHQAIIVEVQRVLDRTRRP</sequence>
<dbReference type="GO" id="GO:0006227">
    <property type="term" value="P:dUDP biosynthetic process"/>
    <property type="evidence" value="ECO:0007669"/>
    <property type="project" value="TreeGrafter"/>
</dbReference>
<evidence type="ECO:0000256" key="6">
    <source>
        <dbReference type="ARBA" id="ARBA00022741"/>
    </source>
</evidence>
<keyword evidence="7 12" id="KW-0418">Kinase</keyword>
<dbReference type="GO" id="GO:0004798">
    <property type="term" value="F:dTMP kinase activity"/>
    <property type="evidence" value="ECO:0007669"/>
    <property type="project" value="UniProtKB-UniRule"/>
</dbReference>
<dbReference type="Proteomes" id="UP000317093">
    <property type="component" value="Chromosome"/>
</dbReference>
<keyword evidence="6 12" id="KW-0547">Nucleotide-binding</keyword>
<comment type="function">
    <text evidence="11 12">Phosphorylation of dTMP to form dTDP in both de novo and salvage pathways of dTTP synthesis.</text>
</comment>
<dbReference type="PANTHER" id="PTHR10344:SF4">
    <property type="entry name" value="UMP-CMP KINASE 2, MITOCHONDRIAL"/>
    <property type="match status" value="1"/>
</dbReference>
<dbReference type="InterPro" id="IPR018094">
    <property type="entry name" value="Thymidylate_kinase"/>
</dbReference>